<accession>A0A6B0R4G9</accession>
<name>A0A6B0R4G9_9CETA</name>
<dbReference type="Proteomes" id="UP000322234">
    <property type="component" value="Unassembled WGS sequence"/>
</dbReference>
<organism evidence="1 2">
    <name type="scientific">Bos mutus</name>
    <name type="common">wild yak</name>
    <dbReference type="NCBI Taxonomy" id="72004"/>
    <lineage>
        <taxon>Eukaryota</taxon>
        <taxon>Metazoa</taxon>
        <taxon>Chordata</taxon>
        <taxon>Craniata</taxon>
        <taxon>Vertebrata</taxon>
        <taxon>Euteleostomi</taxon>
        <taxon>Mammalia</taxon>
        <taxon>Eutheria</taxon>
        <taxon>Laurasiatheria</taxon>
        <taxon>Artiodactyla</taxon>
        <taxon>Ruminantia</taxon>
        <taxon>Pecora</taxon>
        <taxon>Bovidae</taxon>
        <taxon>Bovinae</taxon>
        <taxon>Bos</taxon>
    </lineage>
</organism>
<evidence type="ECO:0000313" key="1">
    <source>
        <dbReference type="EMBL" id="MXQ85089.1"/>
    </source>
</evidence>
<sequence>MFLLESVVLGSPADYPTLSIRRQYRVQTRSKEMMQSPGTFYLRRKHPESTFYLENANGTDQQIPVTQGRTSHRVQVLKMLTGSKDVEDLDDAFQTSCTSVHSRAALCRRAVFRSVLIFLGNSKCVDQVTDLSKGVANEVGDGYVCLHNACPIMKMLEDTVSLDQEGTKSCRLSKEDPGSEAGLSLSKEQKVCLSPEGLWGLRAREELTSGNFGKFHKLHSIADDIQRGTALSPYTLNVEISKWMLFPSVLKIPQPMAPALAGPRGPCPRPSNAVRNENLTHVTSILVINEKEDVLLIVRSVGRTLGEMSCALLCSEGPTLLWRDFTGAPPPPPSVCRAH</sequence>
<gene>
    <name evidence="1" type="ORF">E5288_WYG004291</name>
</gene>
<proteinExistence type="predicted"/>
<dbReference type="AlphaFoldDB" id="A0A6B0R4G9"/>
<evidence type="ECO:0000313" key="2">
    <source>
        <dbReference type="Proteomes" id="UP000322234"/>
    </source>
</evidence>
<protein>
    <submittedName>
        <fullName evidence="1">Uncharacterized protein</fullName>
    </submittedName>
</protein>
<keyword evidence="2" id="KW-1185">Reference proteome</keyword>
<comment type="caution">
    <text evidence="1">The sequence shown here is derived from an EMBL/GenBank/DDBJ whole genome shotgun (WGS) entry which is preliminary data.</text>
</comment>
<dbReference type="EMBL" id="VBQZ03000024">
    <property type="protein sequence ID" value="MXQ85089.1"/>
    <property type="molecule type" value="Genomic_DNA"/>
</dbReference>
<reference evidence="1" key="1">
    <citation type="submission" date="2019-10" db="EMBL/GenBank/DDBJ databases">
        <title>The sequence and de novo assembly of the wild yak genome.</title>
        <authorList>
            <person name="Liu Y."/>
        </authorList>
    </citation>
    <scope>NUCLEOTIDE SEQUENCE [LARGE SCALE GENOMIC DNA]</scope>
    <source>
        <strain evidence="1">WY2019</strain>
    </source>
</reference>